<dbReference type="Gene3D" id="3.30.2350.20">
    <property type="entry name" value="TruD, catalytic domain"/>
    <property type="match status" value="1"/>
</dbReference>
<accession>A0A7V4E2W2</accession>
<dbReference type="SUPFAM" id="SSF55120">
    <property type="entry name" value="Pseudouridine synthase"/>
    <property type="match status" value="1"/>
</dbReference>
<dbReference type="Pfam" id="PF01142">
    <property type="entry name" value="TruD"/>
    <property type="match status" value="2"/>
</dbReference>
<dbReference type="Gene3D" id="3.30.70.3160">
    <property type="match status" value="1"/>
</dbReference>
<dbReference type="GO" id="GO:0001522">
    <property type="term" value="P:pseudouridine synthesis"/>
    <property type="evidence" value="ECO:0007669"/>
    <property type="project" value="InterPro"/>
</dbReference>
<comment type="caution">
    <text evidence="4">The sequence shown here is derived from an EMBL/GenBank/DDBJ whole genome shotgun (WGS) entry which is preliminary data.</text>
</comment>
<dbReference type="Gene3D" id="1.10.1510.30">
    <property type="match status" value="1"/>
</dbReference>
<dbReference type="EMBL" id="DTDR01000101">
    <property type="protein sequence ID" value="HGK63736.1"/>
    <property type="molecule type" value="Genomic_DNA"/>
</dbReference>
<sequence length="365" mass="43329">MPLKEKGRYAVYLLEKKGFNTLDVIHLLQKKYGFGKVYRLGLKDRYSYAFQYFASPTIRKEMIKEKNFSLRFLGFLERPLKNKDLLGNYFKITIRDLTEEEGEKIKNNLWEVSFYGFPNFYDEQRMGSARHKEGFIAYYLIKKDYEKALKLFLAAPSSFDESKIKQFKKFLKENWGKWEEAKKLAVREYLPVIKYLIKNPNDYKGAIRKIPYELLSLFINAYQAYIWNKTLNLYLKNLSVPLWEVSYRFGKLYFYKNLPFTIEEKLLTLSLPAPSPKIKEKNEWIEIMEEVLKNEGLGLKKLKLNLKIRGLYFKPYLRKVIVLPSQIAIGKFLADELYKGKYKLTLNFLLPPGAYATILIKRLMI</sequence>
<evidence type="ECO:0000256" key="1">
    <source>
        <dbReference type="ARBA" id="ARBA00007953"/>
    </source>
</evidence>
<evidence type="ECO:0000256" key="2">
    <source>
        <dbReference type="ARBA" id="ARBA00023235"/>
    </source>
</evidence>
<dbReference type="InterPro" id="IPR011760">
    <property type="entry name" value="PsdUridine_synth_TruD_insert"/>
</dbReference>
<comment type="similarity">
    <text evidence="1">Belongs to the pseudouridine synthase TruD family.</text>
</comment>
<dbReference type="InterPro" id="IPR020103">
    <property type="entry name" value="PsdUridine_synth_cat_dom_sf"/>
</dbReference>
<dbReference type="AlphaFoldDB" id="A0A7V4E2W2"/>
<protein>
    <submittedName>
        <fullName evidence="4">tRNA pseudouridine(13) synthase TruD</fullName>
    </submittedName>
</protein>
<evidence type="ECO:0000259" key="3">
    <source>
        <dbReference type="PROSITE" id="PS50984"/>
    </source>
</evidence>
<dbReference type="GO" id="GO:0009982">
    <property type="term" value="F:pseudouridine synthase activity"/>
    <property type="evidence" value="ECO:0007669"/>
    <property type="project" value="InterPro"/>
</dbReference>
<dbReference type="PANTHER" id="PTHR13326:SF21">
    <property type="entry name" value="PSEUDOURIDYLATE SYNTHASE PUS7L"/>
    <property type="match status" value="1"/>
</dbReference>
<dbReference type="InterPro" id="IPR042214">
    <property type="entry name" value="TruD_catalytic"/>
</dbReference>
<feature type="domain" description="TRUD" evidence="3">
    <location>
        <begin position="116"/>
        <end position="323"/>
    </location>
</feature>
<name>A0A7V4E2W2_UNCW3</name>
<keyword evidence="2" id="KW-0413">Isomerase</keyword>
<dbReference type="GO" id="GO:0003723">
    <property type="term" value="F:RNA binding"/>
    <property type="evidence" value="ECO:0007669"/>
    <property type="project" value="InterPro"/>
</dbReference>
<reference evidence="4" key="1">
    <citation type="journal article" date="2020" name="mSystems">
        <title>Genome- and Community-Level Interaction Insights into Carbon Utilization and Element Cycling Functions of Hydrothermarchaeota in Hydrothermal Sediment.</title>
        <authorList>
            <person name="Zhou Z."/>
            <person name="Liu Y."/>
            <person name="Xu W."/>
            <person name="Pan J."/>
            <person name="Luo Z.H."/>
            <person name="Li M."/>
        </authorList>
    </citation>
    <scope>NUCLEOTIDE SEQUENCE [LARGE SCALE GENOMIC DNA]</scope>
    <source>
        <strain evidence="4">SpSt-697</strain>
    </source>
</reference>
<dbReference type="GO" id="GO:0140098">
    <property type="term" value="F:catalytic activity, acting on RNA"/>
    <property type="evidence" value="ECO:0007669"/>
    <property type="project" value="UniProtKB-ARBA"/>
</dbReference>
<organism evidence="4">
    <name type="scientific">candidate division WOR-3 bacterium</name>
    <dbReference type="NCBI Taxonomy" id="2052148"/>
    <lineage>
        <taxon>Bacteria</taxon>
        <taxon>Bacteria division WOR-3</taxon>
    </lineage>
</organism>
<dbReference type="GO" id="GO:0006396">
    <property type="term" value="P:RNA processing"/>
    <property type="evidence" value="ECO:0007669"/>
    <property type="project" value="UniProtKB-ARBA"/>
</dbReference>
<gene>
    <name evidence="4" type="primary">truD</name>
    <name evidence="4" type="ORF">ENU74_04000</name>
</gene>
<dbReference type="PROSITE" id="PS50984">
    <property type="entry name" value="TRUD"/>
    <property type="match status" value="1"/>
</dbReference>
<dbReference type="InterPro" id="IPR001656">
    <property type="entry name" value="PsdUridine_synth_TruD"/>
</dbReference>
<proteinExistence type="inferred from homology"/>
<dbReference type="PANTHER" id="PTHR13326">
    <property type="entry name" value="TRNA PSEUDOURIDINE SYNTHASE D"/>
    <property type="match status" value="1"/>
</dbReference>
<evidence type="ECO:0000313" key="4">
    <source>
        <dbReference type="EMBL" id="HGK63736.1"/>
    </source>
</evidence>